<gene>
    <name evidence="2" type="ORF">SAMN05661093_03350</name>
</gene>
<reference evidence="2 3" key="1">
    <citation type="submission" date="2017-04" db="EMBL/GenBank/DDBJ databases">
        <authorList>
            <person name="Afonso C.L."/>
            <person name="Miller P.J."/>
            <person name="Scott M.A."/>
            <person name="Spackman E."/>
            <person name="Goraichik I."/>
            <person name="Dimitrov K.M."/>
            <person name="Suarez D.L."/>
            <person name="Swayne D.E."/>
        </authorList>
    </citation>
    <scope>NUCLEOTIDE SEQUENCE [LARGE SCALE GENOMIC DNA]</scope>
    <source>
        <strain evidence="2 3">DSM 43828</strain>
    </source>
</reference>
<sequence>MEEIRPIKRALRENVERTIAIPVAVESEEKSFFVPVMIVRKGELQDDLKVTLGNGAPAHLLNYSEYLILVAHALHFSFISAVIDESVAPLVQAIEEDAVELIAQRGKELKDPQDCLDRIKALAEHADEPRHLWAVAELVKALARHYPIVAVVPRPENSQTRAIIKYERLVIPQLKAVPYGQNKLRYLRDQVGRAVGTKPIELDLTLNNASFAQSYHILVFGPEGTYLGFQDVPEVRETIGESAYFRFRRRLGQAYAHGYFRSVPPDAGANLRLTARFFEIPPGTIAKASVAAFANLLLMFSAAVLLGADQVAVANAFPVLVLTIPAAISAWIGLDSAGQQLLDGTLSSRLSSMFTVGASLASSVLYMAQVSGMWQFRQDAVNLFGVRDTAWQILVFGSFMNCLWTTYLWIGRSVSYYVLADRQVETPQAVSN</sequence>
<feature type="transmembrane region" description="Helical" evidence="1">
    <location>
        <begin position="285"/>
        <end position="306"/>
    </location>
</feature>
<protein>
    <submittedName>
        <fullName evidence="2">Uncharacterized protein</fullName>
    </submittedName>
</protein>
<organism evidence="2 3">
    <name type="scientific">Kibdelosporangium aridum</name>
    <dbReference type="NCBI Taxonomy" id="2030"/>
    <lineage>
        <taxon>Bacteria</taxon>
        <taxon>Bacillati</taxon>
        <taxon>Actinomycetota</taxon>
        <taxon>Actinomycetes</taxon>
        <taxon>Pseudonocardiales</taxon>
        <taxon>Pseudonocardiaceae</taxon>
        <taxon>Kibdelosporangium</taxon>
    </lineage>
</organism>
<name>A0A1Y5XLH3_KIBAR</name>
<dbReference type="Proteomes" id="UP000192674">
    <property type="component" value="Unassembled WGS sequence"/>
</dbReference>
<keyword evidence="1" id="KW-1133">Transmembrane helix</keyword>
<feature type="transmembrane region" description="Helical" evidence="1">
    <location>
        <begin position="346"/>
        <end position="369"/>
    </location>
</feature>
<accession>A0A1Y5XLH3</accession>
<keyword evidence="3" id="KW-1185">Reference proteome</keyword>
<keyword evidence="1" id="KW-0472">Membrane</keyword>
<keyword evidence="1" id="KW-0812">Transmembrane</keyword>
<proteinExistence type="predicted"/>
<dbReference type="EMBL" id="FWXV01000002">
    <property type="protein sequence ID" value="SMC96737.1"/>
    <property type="molecule type" value="Genomic_DNA"/>
</dbReference>
<evidence type="ECO:0000256" key="1">
    <source>
        <dbReference type="SAM" id="Phobius"/>
    </source>
</evidence>
<evidence type="ECO:0000313" key="2">
    <source>
        <dbReference type="EMBL" id="SMC96737.1"/>
    </source>
</evidence>
<feature type="transmembrane region" description="Helical" evidence="1">
    <location>
        <begin position="312"/>
        <end position="334"/>
    </location>
</feature>
<evidence type="ECO:0000313" key="3">
    <source>
        <dbReference type="Proteomes" id="UP000192674"/>
    </source>
</evidence>
<feature type="transmembrane region" description="Helical" evidence="1">
    <location>
        <begin position="389"/>
        <end position="410"/>
    </location>
</feature>
<dbReference type="AlphaFoldDB" id="A0A1Y5XLH3"/>